<gene>
    <name evidence="3" type="ORF">H0P51_07400</name>
</gene>
<evidence type="ECO:0000313" key="4">
    <source>
        <dbReference type="Proteomes" id="UP000510682"/>
    </source>
</evidence>
<dbReference type="AlphaFoldDB" id="A0A7D6HSD5"/>
<dbReference type="InterPro" id="IPR051409">
    <property type="entry name" value="Atypical_kinase_ADCK"/>
</dbReference>
<feature type="region of interest" description="Disordered" evidence="1">
    <location>
        <begin position="55"/>
        <end position="78"/>
    </location>
</feature>
<dbReference type="Proteomes" id="UP000510682">
    <property type="component" value="Chromosome"/>
</dbReference>
<proteinExistence type="predicted"/>
<dbReference type="GO" id="GO:0006744">
    <property type="term" value="P:ubiquinone biosynthetic process"/>
    <property type="evidence" value="ECO:0007669"/>
    <property type="project" value="TreeGrafter"/>
</dbReference>
<dbReference type="Pfam" id="PF03109">
    <property type="entry name" value="ABC1"/>
    <property type="match status" value="1"/>
</dbReference>
<dbReference type="KEGG" id="mgor:H0P51_07400"/>
<dbReference type="PANTHER" id="PTHR43851:SF3">
    <property type="entry name" value="COENZYME Q8"/>
    <property type="match status" value="1"/>
</dbReference>
<protein>
    <recommendedName>
        <fullName evidence="2">ABC1 atypical kinase-like domain-containing protein</fullName>
    </recommendedName>
</protein>
<reference evidence="3" key="1">
    <citation type="submission" date="2020-07" db="EMBL/GenBank/DDBJ databases">
        <title>Description of Mycobacterium gordonae subsp. intergordonae subsp.nov. and Mycobacterium gordonae subsp. gordonae subsp. nov.</title>
        <authorList>
            <person name="Huang H."/>
        </authorList>
    </citation>
    <scope>NUCLEOTIDE SEQUENCE [LARGE SCALE GENOMIC DNA]</scope>
    <source>
        <strain evidence="3">24T</strain>
    </source>
</reference>
<organism evidence="3 4">
    <name type="scientific">Mycobacterium vicinigordonae</name>
    <dbReference type="NCBI Taxonomy" id="1719132"/>
    <lineage>
        <taxon>Bacteria</taxon>
        <taxon>Bacillati</taxon>
        <taxon>Actinomycetota</taxon>
        <taxon>Actinomycetes</taxon>
        <taxon>Mycobacteriales</taxon>
        <taxon>Mycobacteriaceae</taxon>
        <taxon>Mycobacterium</taxon>
    </lineage>
</organism>
<dbReference type="EMBL" id="CP059165">
    <property type="protein sequence ID" value="QLL08731.1"/>
    <property type="molecule type" value="Genomic_DNA"/>
</dbReference>
<evidence type="ECO:0000256" key="1">
    <source>
        <dbReference type="SAM" id="MobiDB-lite"/>
    </source>
</evidence>
<reference evidence="3" key="2">
    <citation type="submission" date="2020-07" db="EMBL/GenBank/DDBJ databases">
        <authorList>
            <person name="Yu X."/>
        </authorList>
    </citation>
    <scope>NUCLEOTIDE SEQUENCE [LARGE SCALE GENOMIC DNA]</scope>
    <source>
        <strain evidence="3">24T</strain>
    </source>
</reference>
<keyword evidence="4" id="KW-1185">Reference proteome</keyword>
<name>A0A7D6HSD5_9MYCO</name>
<feature type="domain" description="ABC1 atypical kinase-like" evidence="2">
    <location>
        <begin position="1"/>
        <end position="45"/>
    </location>
</feature>
<feature type="region of interest" description="Disordered" evidence="1">
    <location>
        <begin position="102"/>
        <end position="130"/>
    </location>
</feature>
<sequence length="130" mass="13629">MAAASIGQVHRALLHDGRQVAVQIQYPGAAQAIRADLSNTELLASFRIMCSASGTTMPDLRPHKMPTNVSKTPGQRYFGGSTVVRGDTRIFSRRIRIRRIAASAPTAGSASSTSAASRSFPSASAADSLG</sequence>
<dbReference type="InterPro" id="IPR004147">
    <property type="entry name" value="ABC1_dom"/>
</dbReference>
<evidence type="ECO:0000313" key="3">
    <source>
        <dbReference type="EMBL" id="QLL08731.1"/>
    </source>
</evidence>
<dbReference type="PANTHER" id="PTHR43851">
    <property type="match status" value="1"/>
</dbReference>
<accession>A0A7D6HSD5</accession>
<evidence type="ECO:0000259" key="2">
    <source>
        <dbReference type="Pfam" id="PF03109"/>
    </source>
</evidence>